<dbReference type="Gene3D" id="1.25.40.10">
    <property type="entry name" value="Tetratricopeptide repeat domain"/>
    <property type="match status" value="5"/>
</dbReference>
<feature type="compositionally biased region" description="Polar residues" evidence="4">
    <location>
        <begin position="45"/>
        <end position="54"/>
    </location>
</feature>
<gene>
    <name evidence="5" type="ORF">FH972_006779</name>
</gene>
<evidence type="ECO:0000313" key="6">
    <source>
        <dbReference type="Proteomes" id="UP000327013"/>
    </source>
</evidence>
<keyword evidence="2" id="KW-0677">Repeat</keyword>
<feature type="repeat" description="PPR" evidence="3">
    <location>
        <begin position="348"/>
        <end position="382"/>
    </location>
</feature>
<feature type="repeat" description="PPR" evidence="3">
    <location>
        <begin position="313"/>
        <end position="347"/>
    </location>
</feature>
<dbReference type="EMBL" id="CM017322">
    <property type="protein sequence ID" value="KAE8010408.1"/>
    <property type="molecule type" value="Genomic_DNA"/>
</dbReference>
<keyword evidence="6" id="KW-1185">Reference proteome</keyword>
<feature type="compositionally biased region" description="Basic residues" evidence="4">
    <location>
        <begin position="654"/>
        <end position="674"/>
    </location>
</feature>
<dbReference type="AlphaFoldDB" id="A0A5N6QV73"/>
<dbReference type="SUPFAM" id="SSF48452">
    <property type="entry name" value="TPR-like"/>
    <property type="match status" value="1"/>
</dbReference>
<protein>
    <recommendedName>
        <fullName evidence="7">Pentacotripeptide-repeat region of PRORP domain-containing protein</fullName>
    </recommendedName>
</protein>
<feature type="repeat" description="PPR" evidence="3">
    <location>
        <begin position="209"/>
        <end position="243"/>
    </location>
</feature>
<evidence type="ECO:0000256" key="4">
    <source>
        <dbReference type="SAM" id="MobiDB-lite"/>
    </source>
</evidence>
<sequence>MQRLSSKTMTFFNKHPYFLLSSKSNQPFNFLHAASHSTHHEIPQSHPSHSQMGLPQTPPQFNPSRRRPTDQSNRNHLSDAARTGFGLVRLQNHPDDQTHKQSHDEFAADVEKVYRILKKFHSRVPKLELALVESGVVMRSGLAERVLNRCGDAGNLGYRFFVWASKQPGYRHSFEVYKSMIKILGKMRQFGAVWALIEEMRRDNPQLISPEVFVVLMRRFASARMVKKAIEVLDEMPKYGCEPDEYVFGCLLDALCKNGSVKEAALLFEDMRVRFRPTIKHFTSLLYGWCREGKLMEAKFVLVQMREAGFEPDIVVYNNLLSGYSQVGKMSDAFDLLKEMKRKGCEPNATSYTIVIQALCGQERMEEAMRIFLESQRSEWEADVVTYTTLISGFCKWGKIDKSYELLDSMIQQGHTPNQTTYLHIMVAHEKKEQLEECMELVEEMRKIGVIPDLSIYNTVIRLACKLGEVKEGVRIWNEIEADGLGPGLDTFVIMIHGFIGQGCLVEACEYFKEMVGRGLLSAPHYGTLKELLNSLLRAGKLEMAKDVWSCITAKGCELNVYSWTIWIHSLFSNGHVKEACSYCLDMMDADLMPQPDTFAKLMRGLRKLYNREIAAEITDKVRKMAADRQITFKMYKRRGERDLKEKVKEVKDGRKRRARRRHWGGVHGRAKTL</sequence>
<dbReference type="InterPro" id="IPR002885">
    <property type="entry name" value="PPR_rpt"/>
</dbReference>
<dbReference type="Pfam" id="PF01535">
    <property type="entry name" value="PPR"/>
    <property type="match status" value="4"/>
</dbReference>
<dbReference type="InterPro" id="IPR011990">
    <property type="entry name" value="TPR-like_helical_dom_sf"/>
</dbReference>
<accession>A0A5N6QV73</accession>
<dbReference type="PROSITE" id="PS51375">
    <property type="entry name" value="PPR"/>
    <property type="match status" value="10"/>
</dbReference>
<dbReference type="OrthoDB" id="185373at2759"/>
<feature type="repeat" description="PPR" evidence="3">
    <location>
        <begin position="560"/>
        <end position="594"/>
    </location>
</feature>
<comment type="similarity">
    <text evidence="1">Belongs to the PPR family. P subfamily.</text>
</comment>
<evidence type="ECO:0000256" key="3">
    <source>
        <dbReference type="PROSITE-ProRule" id="PRU00708"/>
    </source>
</evidence>
<feature type="region of interest" description="Disordered" evidence="4">
    <location>
        <begin position="650"/>
        <end position="674"/>
    </location>
</feature>
<feature type="repeat" description="PPR" evidence="3">
    <location>
        <begin position="418"/>
        <end position="452"/>
    </location>
</feature>
<name>A0A5N6QV73_9ROSI</name>
<dbReference type="Pfam" id="PF13041">
    <property type="entry name" value="PPR_2"/>
    <property type="match status" value="3"/>
</dbReference>
<dbReference type="InterPro" id="IPR050667">
    <property type="entry name" value="PPR-containing_protein"/>
</dbReference>
<dbReference type="Pfam" id="PF12854">
    <property type="entry name" value="PPR_1"/>
    <property type="match status" value="1"/>
</dbReference>
<evidence type="ECO:0008006" key="7">
    <source>
        <dbReference type="Google" id="ProtNLM"/>
    </source>
</evidence>
<feature type="region of interest" description="Disordered" evidence="4">
    <location>
        <begin position="36"/>
        <end position="77"/>
    </location>
</feature>
<reference evidence="5 6" key="1">
    <citation type="submission" date="2019-06" db="EMBL/GenBank/DDBJ databases">
        <title>A chromosomal-level reference genome of Carpinus fangiana (Coryloideae, Betulaceae).</title>
        <authorList>
            <person name="Yang X."/>
            <person name="Wang Z."/>
            <person name="Zhang L."/>
            <person name="Hao G."/>
            <person name="Liu J."/>
            <person name="Yang Y."/>
        </authorList>
    </citation>
    <scope>NUCLEOTIDE SEQUENCE [LARGE SCALE GENOMIC DNA]</scope>
    <source>
        <strain evidence="5">Cfa_2016G</strain>
        <tissue evidence="5">Leaf</tissue>
    </source>
</reference>
<evidence type="ECO:0000256" key="2">
    <source>
        <dbReference type="ARBA" id="ARBA00022737"/>
    </source>
</evidence>
<dbReference type="PANTHER" id="PTHR47939:SF5">
    <property type="entry name" value="PENTACOTRIPEPTIDE-REPEAT REGION OF PRORP DOMAIN-CONTAINING PROTEIN"/>
    <property type="match status" value="1"/>
</dbReference>
<dbReference type="Proteomes" id="UP000327013">
    <property type="component" value="Chromosome 2"/>
</dbReference>
<feature type="repeat" description="PPR" evidence="3">
    <location>
        <begin position="244"/>
        <end position="274"/>
    </location>
</feature>
<evidence type="ECO:0000313" key="5">
    <source>
        <dbReference type="EMBL" id="KAE8010408.1"/>
    </source>
</evidence>
<dbReference type="PANTHER" id="PTHR47939">
    <property type="entry name" value="MEMBRANE-ASSOCIATED SALT-INDUCIBLE PROTEIN-LIKE"/>
    <property type="match status" value="1"/>
</dbReference>
<organism evidence="5 6">
    <name type="scientific">Carpinus fangiana</name>
    <dbReference type="NCBI Taxonomy" id="176857"/>
    <lineage>
        <taxon>Eukaryota</taxon>
        <taxon>Viridiplantae</taxon>
        <taxon>Streptophyta</taxon>
        <taxon>Embryophyta</taxon>
        <taxon>Tracheophyta</taxon>
        <taxon>Spermatophyta</taxon>
        <taxon>Magnoliopsida</taxon>
        <taxon>eudicotyledons</taxon>
        <taxon>Gunneridae</taxon>
        <taxon>Pentapetalae</taxon>
        <taxon>rosids</taxon>
        <taxon>fabids</taxon>
        <taxon>Fagales</taxon>
        <taxon>Betulaceae</taxon>
        <taxon>Carpinus</taxon>
    </lineage>
</organism>
<dbReference type="NCBIfam" id="TIGR00756">
    <property type="entry name" value="PPR"/>
    <property type="match status" value="9"/>
</dbReference>
<feature type="repeat" description="PPR" evidence="3">
    <location>
        <begin position="488"/>
        <end position="522"/>
    </location>
</feature>
<feature type="repeat" description="PPR" evidence="3">
    <location>
        <begin position="278"/>
        <end position="312"/>
    </location>
</feature>
<feature type="repeat" description="PPR" evidence="3">
    <location>
        <begin position="453"/>
        <end position="487"/>
    </location>
</feature>
<proteinExistence type="inferred from homology"/>
<feature type="repeat" description="PPR" evidence="3">
    <location>
        <begin position="383"/>
        <end position="417"/>
    </location>
</feature>
<evidence type="ECO:0000256" key="1">
    <source>
        <dbReference type="ARBA" id="ARBA00007626"/>
    </source>
</evidence>